<proteinExistence type="predicted"/>
<sequence>MPIKQDQRRSLLGGRRSTCECRYRLFCYDAPTDTFPRFRSVNGKTSFELRRGGKHGDPRRGSLANELQDEEASLKECVEKLKLIESNHAVLMFHLKEALQEQESNLENVRTQLQLAQAMVEEAANMRKRLKNEPIVMPNKPLSAADSPKPDSVGPPAKISEKTAAAIAAEEAKNADLATSTNPSNSLPIATSDRRMISEKPLPISDTTATAFVPVQQIVVSTPHQPQAVLVRQSPVQSQASAAQTQYNMYPVSTQQYLQPSGGVMIGLPYTFSTPPTPPPPVPQVINLARSSSPLVQQQQPMALIQQPTAAAAPPLLTMNQPMLINQQPPQYALQQPAPRNMLKRRHWDLSERCDQVNSSIVDEHIDLAKLIQGVCHNPPDAVLRNDIQFLEEEPRIVLKALH</sequence>
<evidence type="ECO:0000313" key="3">
    <source>
        <dbReference type="EMBL" id="URE30292.1"/>
    </source>
</evidence>
<organism evidence="3 4">
    <name type="scientific">Musa troglodytarum</name>
    <name type="common">fe'i banana</name>
    <dbReference type="NCBI Taxonomy" id="320322"/>
    <lineage>
        <taxon>Eukaryota</taxon>
        <taxon>Viridiplantae</taxon>
        <taxon>Streptophyta</taxon>
        <taxon>Embryophyta</taxon>
        <taxon>Tracheophyta</taxon>
        <taxon>Spermatophyta</taxon>
        <taxon>Magnoliopsida</taxon>
        <taxon>Liliopsida</taxon>
        <taxon>Zingiberales</taxon>
        <taxon>Musaceae</taxon>
        <taxon>Musa</taxon>
    </lineage>
</organism>
<gene>
    <name evidence="3" type="ORF">MUK42_34575</name>
</gene>
<dbReference type="PANTHER" id="PTHR12460:SF27">
    <property type="entry name" value="ENTH_VHS FAMILY PROTEIN"/>
    <property type="match status" value="1"/>
</dbReference>
<name>A0A9E7KSK4_9LILI</name>
<keyword evidence="1" id="KW-0175">Coiled coil</keyword>
<evidence type="ECO:0000256" key="1">
    <source>
        <dbReference type="SAM" id="Coils"/>
    </source>
</evidence>
<dbReference type="Proteomes" id="UP001055439">
    <property type="component" value="Chromosome 8"/>
</dbReference>
<dbReference type="GO" id="GO:0000993">
    <property type="term" value="F:RNA polymerase II complex binding"/>
    <property type="evidence" value="ECO:0007669"/>
    <property type="project" value="TreeGrafter"/>
</dbReference>
<reference evidence="3" key="1">
    <citation type="submission" date="2022-05" db="EMBL/GenBank/DDBJ databases">
        <title>The Musa troglodytarum L. genome provides insights into the mechanism of non-climacteric behaviour and enrichment of carotenoids.</title>
        <authorList>
            <person name="Wang J."/>
        </authorList>
    </citation>
    <scope>NUCLEOTIDE SEQUENCE</scope>
    <source>
        <tissue evidence="3">Leaf</tissue>
    </source>
</reference>
<dbReference type="GO" id="GO:0031124">
    <property type="term" value="P:mRNA 3'-end processing"/>
    <property type="evidence" value="ECO:0007669"/>
    <property type="project" value="TreeGrafter"/>
</dbReference>
<dbReference type="EMBL" id="CP097510">
    <property type="protein sequence ID" value="URE30292.1"/>
    <property type="molecule type" value="Genomic_DNA"/>
</dbReference>
<evidence type="ECO:0000256" key="2">
    <source>
        <dbReference type="SAM" id="MobiDB-lite"/>
    </source>
</evidence>
<feature type="region of interest" description="Disordered" evidence="2">
    <location>
        <begin position="138"/>
        <end position="157"/>
    </location>
</feature>
<dbReference type="AlphaFoldDB" id="A0A9E7KSK4"/>
<dbReference type="PANTHER" id="PTHR12460">
    <property type="entry name" value="CYCLIN-DEPENDENT KINASE INHIBITOR-RELATED PROTEIN"/>
    <property type="match status" value="1"/>
</dbReference>
<protein>
    <submittedName>
        <fullName evidence="3">Uncharacterized protein</fullName>
    </submittedName>
</protein>
<feature type="coiled-coil region" evidence="1">
    <location>
        <begin position="67"/>
        <end position="133"/>
    </location>
</feature>
<evidence type="ECO:0000313" key="4">
    <source>
        <dbReference type="Proteomes" id="UP001055439"/>
    </source>
</evidence>
<keyword evidence="4" id="KW-1185">Reference proteome</keyword>
<dbReference type="OrthoDB" id="10069473at2759"/>
<accession>A0A9E7KSK4</accession>